<dbReference type="SUPFAM" id="SSF53697">
    <property type="entry name" value="SIS domain"/>
    <property type="match status" value="1"/>
</dbReference>
<dbReference type="EMBL" id="JBHTIH010000003">
    <property type="protein sequence ID" value="MFD0739360.1"/>
    <property type="molecule type" value="Genomic_DNA"/>
</dbReference>
<gene>
    <name evidence="8" type="ORF">ACFQZQ_08715</name>
</gene>
<keyword evidence="4 8" id="KW-0413">Isomerase</keyword>
<dbReference type="PROSITE" id="PS51464">
    <property type="entry name" value="SIS"/>
    <property type="match status" value="1"/>
</dbReference>
<organism evidence="8 9">
    <name type="scientific">Lysobacter koreensis</name>
    <dbReference type="NCBI Taxonomy" id="266122"/>
    <lineage>
        <taxon>Bacteria</taxon>
        <taxon>Pseudomonadati</taxon>
        <taxon>Pseudomonadota</taxon>
        <taxon>Gammaproteobacteria</taxon>
        <taxon>Lysobacterales</taxon>
        <taxon>Lysobacteraceae</taxon>
        <taxon>Lysobacter</taxon>
    </lineage>
</organism>
<evidence type="ECO:0000313" key="9">
    <source>
        <dbReference type="Proteomes" id="UP001597090"/>
    </source>
</evidence>
<dbReference type="EC" id="5.3.1.13" evidence="4"/>
<reference evidence="9" key="1">
    <citation type="journal article" date="2019" name="Int. J. Syst. Evol. Microbiol.">
        <title>The Global Catalogue of Microorganisms (GCM) 10K type strain sequencing project: providing services to taxonomists for standard genome sequencing and annotation.</title>
        <authorList>
            <consortium name="The Broad Institute Genomics Platform"/>
            <consortium name="The Broad Institute Genome Sequencing Center for Infectious Disease"/>
            <person name="Wu L."/>
            <person name="Ma J."/>
        </authorList>
    </citation>
    <scope>NUCLEOTIDE SEQUENCE [LARGE SCALE GENOMIC DNA]</scope>
    <source>
        <strain evidence="9">CCUG 55491</strain>
    </source>
</reference>
<dbReference type="InterPro" id="IPR000644">
    <property type="entry name" value="CBS_dom"/>
</dbReference>
<dbReference type="InterPro" id="IPR050986">
    <property type="entry name" value="GutQ/KpsF_isomerases"/>
</dbReference>
<evidence type="ECO:0000256" key="2">
    <source>
        <dbReference type="ARBA" id="ARBA00022737"/>
    </source>
</evidence>
<name>A0ABW2YP01_9GAMM</name>
<dbReference type="Pfam" id="PF00571">
    <property type="entry name" value="CBS"/>
    <property type="match status" value="2"/>
</dbReference>
<evidence type="ECO:0000256" key="1">
    <source>
        <dbReference type="ARBA" id="ARBA00008165"/>
    </source>
</evidence>
<dbReference type="InterPro" id="IPR046348">
    <property type="entry name" value="SIS_dom_sf"/>
</dbReference>
<keyword evidence="9" id="KW-1185">Reference proteome</keyword>
<feature type="domain" description="CBS" evidence="6">
    <location>
        <begin position="292"/>
        <end position="344"/>
    </location>
</feature>
<dbReference type="InterPro" id="IPR001347">
    <property type="entry name" value="SIS_dom"/>
</dbReference>
<evidence type="ECO:0000259" key="7">
    <source>
        <dbReference type="PROSITE" id="PS51464"/>
    </source>
</evidence>
<dbReference type="CDD" id="cd05014">
    <property type="entry name" value="SIS_Kpsf"/>
    <property type="match status" value="1"/>
</dbReference>
<dbReference type="Proteomes" id="UP001597090">
    <property type="component" value="Unassembled WGS sequence"/>
</dbReference>
<dbReference type="SMART" id="SM00116">
    <property type="entry name" value="CBS"/>
    <property type="match status" value="2"/>
</dbReference>
<dbReference type="InterPro" id="IPR004800">
    <property type="entry name" value="KdsD/KpsF-type"/>
</dbReference>
<keyword evidence="2" id="KW-0677">Repeat</keyword>
<evidence type="ECO:0000256" key="5">
    <source>
        <dbReference type="PROSITE-ProRule" id="PRU00703"/>
    </source>
</evidence>
<accession>A0ABW2YP01</accession>
<evidence type="ECO:0000256" key="3">
    <source>
        <dbReference type="ARBA" id="ARBA00023122"/>
    </source>
</evidence>
<comment type="caution">
    <text evidence="8">The sequence shown here is derived from an EMBL/GenBank/DDBJ whole genome shotgun (WGS) entry which is preliminary data.</text>
</comment>
<comment type="catalytic activity">
    <reaction evidence="4">
        <text>D-arabinose 5-phosphate = D-ribulose 5-phosphate</text>
        <dbReference type="Rhea" id="RHEA:23104"/>
        <dbReference type="ChEBI" id="CHEBI:57693"/>
        <dbReference type="ChEBI" id="CHEBI:58121"/>
        <dbReference type="EC" id="5.3.1.13"/>
    </reaction>
</comment>
<dbReference type="CDD" id="cd04604">
    <property type="entry name" value="CBS_pair_SIS_assoc"/>
    <property type="match status" value="1"/>
</dbReference>
<protein>
    <recommendedName>
        <fullName evidence="4">Arabinose 5-phosphate isomerase</fullName>
        <shortName evidence="4">API</shortName>
        <ecNumber evidence="4">5.3.1.13</ecNumber>
    </recommendedName>
</protein>
<dbReference type="RefSeq" id="WP_386812360.1">
    <property type="nucleotide sequence ID" value="NZ_JBHTIH010000003.1"/>
</dbReference>
<keyword evidence="3 5" id="KW-0129">CBS domain</keyword>
<comment type="similarity">
    <text evidence="1 4">Belongs to the SIS family. GutQ/KpsF subfamily.</text>
</comment>
<sequence>MATLPSPPAPLRPLTVDPVVLDGAGLAASGRRVFEIEGQALAAVAARLDGEFSAACRLMLAARGRVVCTGMGKSGHVARKIAATLASTGTPSFYVHPGEAGHGDLGMITDADVVLALSYSGESDEVLMLLPVLKRQGNKLITMTGRPTSTLAREADVHLDVSVPAEACPIDLAPTSSTTASLAMGDALAVALMEARGFTADDFARSHPAGALGRRLLLHIADIMHAGDDVPRIHADASVSEALVEMSHKRLGMTAVVDDDGRLLGLYTDGDLRRSLDDDRVDLRSTRIVEVMTRSPRTIGPDALAVEAAQLMEAHKISGLLVIDSESRVVGALNIHDLLRARVV</sequence>
<dbReference type="Gene3D" id="3.10.580.10">
    <property type="entry name" value="CBS-domain"/>
    <property type="match status" value="1"/>
</dbReference>
<dbReference type="InterPro" id="IPR046342">
    <property type="entry name" value="CBS_dom_sf"/>
</dbReference>
<dbReference type="Pfam" id="PF01380">
    <property type="entry name" value="SIS"/>
    <property type="match status" value="1"/>
</dbReference>
<evidence type="ECO:0000256" key="4">
    <source>
        <dbReference type="PIRNR" id="PIRNR004692"/>
    </source>
</evidence>
<dbReference type="PROSITE" id="PS51371">
    <property type="entry name" value="CBS"/>
    <property type="match status" value="2"/>
</dbReference>
<dbReference type="PANTHER" id="PTHR42745">
    <property type="match status" value="1"/>
</dbReference>
<evidence type="ECO:0000259" key="6">
    <source>
        <dbReference type="PROSITE" id="PS51371"/>
    </source>
</evidence>
<dbReference type="Gene3D" id="3.40.50.10490">
    <property type="entry name" value="Glucose-6-phosphate isomerase like protein, domain 1"/>
    <property type="match status" value="1"/>
</dbReference>
<dbReference type="GO" id="GO:0016853">
    <property type="term" value="F:isomerase activity"/>
    <property type="evidence" value="ECO:0007669"/>
    <property type="project" value="UniProtKB-KW"/>
</dbReference>
<evidence type="ECO:0000313" key="8">
    <source>
        <dbReference type="EMBL" id="MFD0739360.1"/>
    </source>
</evidence>
<dbReference type="InterPro" id="IPR035474">
    <property type="entry name" value="SIS_Kpsf"/>
</dbReference>
<dbReference type="PANTHER" id="PTHR42745:SF1">
    <property type="entry name" value="ARABINOSE 5-PHOSPHATE ISOMERASE KDSD"/>
    <property type="match status" value="1"/>
</dbReference>
<feature type="domain" description="SIS" evidence="7">
    <location>
        <begin position="55"/>
        <end position="198"/>
    </location>
</feature>
<feature type="domain" description="CBS" evidence="6">
    <location>
        <begin position="224"/>
        <end position="283"/>
    </location>
</feature>
<proteinExistence type="inferred from homology"/>
<dbReference type="PIRSF" id="PIRSF004692">
    <property type="entry name" value="KdsD_KpsF"/>
    <property type="match status" value="1"/>
</dbReference>
<dbReference type="NCBIfam" id="TIGR00393">
    <property type="entry name" value="kpsF"/>
    <property type="match status" value="1"/>
</dbReference>